<keyword evidence="3" id="KW-1185">Reference proteome</keyword>
<gene>
    <name evidence="2" type="ORF">NQ317_010974</name>
</gene>
<organism evidence="2 3">
    <name type="scientific">Molorchus minor</name>
    <dbReference type="NCBI Taxonomy" id="1323400"/>
    <lineage>
        <taxon>Eukaryota</taxon>
        <taxon>Metazoa</taxon>
        <taxon>Ecdysozoa</taxon>
        <taxon>Arthropoda</taxon>
        <taxon>Hexapoda</taxon>
        <taxon>Insecta</taxon>
        <taxon>Pterygota</taxon>
        <taxon>Neoptera</taxon>
        <taxon>Endopterygota</taxon>
        <taxon>Coleoptera</taxon>
        <taxon>Polyphaga</taxon>
        <taxon>Cucujiformia</taxon>
        <taxon>Chrysomeloidea</taxon>
        <taxon>Cerambycidae</taxon>
        <taxon>Lamiinae</taxon>
        <taxon>Monochamini</taxon>
        <taxon>Molorchus</taxon>
    </lineage>
</organism>
<accession>A0ABQ9J3Y6</accession>
<dbReference type="EMBL" id="JAPWTJ010001419">
    <property type="protein sequence ID" value="KAJ8971904.1"/>
    <property type="molecule type" value="Genomic_DNA"/>
</dbReference>
<sequence length="122" mass="14263">MPYNTKELYQKFPRPRQIADKIPSICVASYPLVFRSVVGRMMLLKRKSILCKKLQRVYVRARSDYNLPNKTKTEGRVLIPQQQDTQPPPQQVPTAQAEPNPFQKYGVSITYHKRIMITVNRM</sequence>
<evidence type="ECO:0000313" key="2">
    <source>
        <dbReference type="EMBL" id="KAJ8971904.1"/>
    </source>
</evidence>
<comment type="caution">
    <text evidence="2">The sequence shown here is derived from an EMBL/GenBank/DDBJ whole genome shotgun (WGS) entry which is preliminary data.</text>
</comment>
<reference evidence="2" key="1">
    <citation type="journal article" date="2023" name="Insect Mol. Biol.">
        <title>Genome sequencing provides insights into the evolution of gene families encoding plant cell wall-degrading enzymes in longhorned beetles.</title>
        <authorList>
            <person name="Shin N.R."/>
            <person name="Okamura Y."/>
            <person name="Kirsch R."/>
            <person name="Pauchet Y."/>
        </authorList>
    </citation>
    <scope>NUCLEOTIDE SEQUENCE</scope>
    <source>
        <strain evidence="2">MMC_N1</strain>
    </source>
</reference>
<proteinExistence type="predicted"/>
<protein>
    <submittedName>
        <fullName evidence="2">Uncharacterized protein</fullName>
    </submittedName>
</protein>
<evidence type="ECO:0000256" key="1">
    <source>
        <dbReference type="SAM" id="MobiDB-lite"/>
    </source>
</evidence>
<name>A0ABQ9J3Y6_9CUCU</name>
<feature type="region of interest" description="Disordered" evidence="1">
    <location>
        <begin position="69"/>
        <end position="101"/>
    </location>
</feature>
<evidence type="ECO:0000313" key="3">
    <source>
        <dbReference type="Proteomes" id="UP001162164"/>
    </source>
</evidence>
<dbReference type="Proteomes" id="UP001162164">
    <property type="component" value="Unassembled WGS sequence"/>
</dbReference>